<comment type="similarity">
    <text evidence="1">Belongs to the SDHAF4 family.</text>
</comment>
<organism evidence="4 5">
    <name type="scientific">Dunaliella salina</name>
    <name type="common">Green alga</name>
    <name type="synonym">Protococcus salinus</name>
    <dbReference type="NCBI Taxonomy" id="3046"/>
    <lineage>
        <taxon>Eukaryota</taxon>
        <taxon>Viridiplantae</taxon>
        <taxon>Chlorophyta</taxon>
        <taxon>core chlorophytes</taxon>
        <taxon>Chlorophyceae</taxon>
        <taxon>CS clade</taxon>
        <taxon>Chlamydomonadales</taxon>
        <taxon>Dunaliellaceae</taxon>
        <taxon>Dunaliella</taxon>
    </lineage>
</organism>
<feature type="compositionally biased region" description="Low complexity" evidence="3">
    <location>
        <begin position="62"/>
        <end position="77"/>
    </location>
</feature>
<reference evidence="4" key="1">
    <citation type="submission" date="2017-08" db="EMBL/GenBank/DDBJ databases">
        <authorList>
            <person name="Polle J.E."/>
            <person name="Barry K."/>
            <person name="Cushman J."/>
            <person name="Schmutz J."/>
            <person name="Tran D."/>
            <person name="Hathwaick L.T."/>
            <person name="Yim W.C."/>
            <person name="Jenkins J."/>
            <person name="Mckie-Krisberg Z.M."/>
            <person name="Prochnik S."/>
            <person name="Lindquist E."/>
            <person name="Dockter R.B."/>
            <person name="Adam C."/>
            <person name="Molina H."/>
            <person name="Bunkerborg J."/>
            <person name="Jin E."/>
            <person name="Buchheim M."/>
            <person name="Magnuson J."/>
        </authorList>
    </citation>
    <scope>NUCLEOTIDE SEQUENCE</scope>
    <source>
        <strain evidence="4">CCAP 19/18</strain>
    </source>
</reference>
<sequence length="180" mass="18984">MLKALSSHVLQAGSRVAAESSAKTFTGIIVSRPQGPFTSGRTMASSEGKTEGSETHSSMADSPQGSHQGSPQQSKPGAEASAKPQTASAGVGSDLFTQAMESKAEEQLRRMLEQQSRLSAASTQASSAGSDAEDDEDLDEDDKILPNPETGEVLGPAEKNQGKEPTRFGDWEIRGRCTDW</sequence>
<evidence type="ECO:0000256" key="1">
    <source>
        <dbReference type="ARBA" id="ARBA00005701"/>
    </source>
</evidence>
<comment type="caution">
    <text evidence="4">The sequence shown here is derived from an EMBL/GenBank/DDBJ whole genome shotgun (WGS) entry which is preliminary data.</text>
</comment>
<feature type="compositionally biased region" description="Low complexity" evidence="3">
    <location>
        <begin position="114"/>
        <end position="130"/>
    </location>
</feature>
<dbReference type="PANTHER" id="PTHR28524:SF3">
    <property type="entry name" value="SUCCINATE DEHYDROGENASE ASSEMBLY FACTOR 4, MITOCHONDRIAL"/>
    <property type="match status" value="1"/>
</dbReference>
<evidence type="ECO:0000256" key="2">
    <source>
        <dbReference type="ARBA" id="ARBA00022170"/>
    </source>
</evidence>
<proteinExistence type="inferred from homology"/>
<evidence type="ECO:0000313" key="4">
    <source>
        <dbReference type="EMBL" id="KAF5826997.1"/>
    </source>
</evidence>
<accession>A0ABQ7FXB5</accession>
<dbReference type="EMBL" id="MU070628">
    <property type="protein sequence ID" value="KAF5826997.1"/>
    <property type="molecule type" value="Genomic_DNA"/>
</dbReference>
<feature type="compositionally biased region" description="Polar residues" evidence="3">
    <location>
        <begin position="36"/>
        <end position="47"/>
    </location>
</feature>
<name>A0ABQ7FXB5_DUNSA</name>
<feature type="compositionally biased region" description="Acidic residues" evidence="3">
    <location>
        <begin position="131"/>
        <end position="142"/>
    </location>
</feature>
<feature type="compositionally biased region" description="Basic and acidic residues" evidence="3">
    <location>
        <begin position="160"/>
        <end position="180"/>
    </location>
</feature>
<evidence type="ECO:0000313" key="5">
    <source>
        <dbReference type="Proteomes" id="UP000815325"/>
    </source>
</evidence>
<evidence type="ECO:0000256" key="3">
    <source>
        <dbReference type="SAM" id="MobiDB-lite"/>
    </source>
</evidence>
<dbReference type="Pfam" id="PF07896">
    <property type="entry name" value="DUF1674"/>
    <property type="match status" value="1"/>
</dbReference>
<dbReference type="Proteomes" id="UP000815325">
    <property type="component" value="Unassembled WGS sequence"/>
</dbReference>
<feature type="compositionally biased region" description="Basic and acidic residues" evidence="3">
    <location>
        <begin position="102"/>
        <end position="112"/>
    </location>
</feature>
<feature type="region of interest" description="Disordered" evidence="3">
    <location>
        <begin position="15"/>
        <end position="180"/>
    </location>
</feature>
<keyword evidence="5" id="KW-1185">Reference proteome</keyword>
<dbReference type="InterPro" id="IPR012875">
    <property type="entry name" value="SDHF4"/>
</dbReference>
<dbReference type="PANTHER" id="PTHR28524">
    <property type="entry name" value="SUCCINATE DEHYDROGENASE ASSEMBLY FACTOR 4, MITOCHONDRIAL"/>
    <property type="match status" value="1"/>
</dbReference>
<gene>
    <name evidence="4" type="ORF">DUNSADRAFT_1546</name>
</gene>
<protein>
    <recommendedName>
        <fullName evidence="2">Succinate dehydrogenase assembly factor 4, mitochondrial</fullName>
    </recommendedName>
</protein>